<evidence type="ECO:0000313" key="2">
    <source>
        <dbReference type="Ensembl" id="ENSCSAVP00000009517.1"/>
    </source>
</evidence>
<dbReference type="Gene3D" id="1.25.10.10">
    <property type="entry name" value="Leucine-rich Repeat Variant"/>
    <property type="match status" value="1"/>
</dbReference>
<reference evidence="3" key="1">
    <citation type="submission" date="2003-08" db="EMBL/GenBank/DDBJ databases">
        <authorList>
            <person name="Birren B."/>
            <person name="Nusbaum C."/>
            <person name="Abebe A."/>
            <person name="Abouelleil A."/>
            <person name="Adekoya E."/>
            <person name="Ait-zahra M."/>
            <person name="Allen N."/>
            <person name="Allen T."/>
            <person name="An P."/>
            <person name="Anderson M."/>
            <person name="Anderson S."/>
            <person name="Arachchi H."/>
            <person name="Armbruster J."/>
            <person name="Bachantsang P."/>
            <person name="Baldwin J."/>
            <person name="Barry A."/>
            <person name="Bayul T."/>
            <person name="Blitshsteyn B."/>
            <person name="Bloom T."/>
            <person name="Blye J."/>
            <person name="Boguslavskiy L."/>
            <person name="Borowsky M."/>
            <person name="Boukhgalter B."/>
            <person name="Brunache A."/>
            <person name="Butler J."/>
            <person name="Calixte N."/>
            <person name="Calvo S."/>
            <person name="Camarata J."/>
            <person name="Campo K."/>
            <person name="Chang J."/>
            <person name="Cheshatsang Y."/>
            <person name="Citroen M."/>
            <person name="Collymore A."/>
            <person name="Considine T."/>
            <person name="Cook A."/>
            <person name="Cooke P."/>
            <person name="Corum B."/>
            <person name="Cuomo C."/>
            <person name="David R."/>
            <person name="Dawoe T."/>
            <person name="Degray S."/>
            <person name="Dodge S."/>
            <person name="Dooley K."/>
            <person name="Dorje P."/>
            <person name="Dorjee K."/>
            <person name="Dorris L."/>
            <person name="Duffey N."/>
            <person name="Dupes A."/>
            <person name="Elkins T."/>
            <person name="Engels R."/>
            <person name="Erickson J."/>
            <person name="Farina A."/>
            <person name="Faro S."/>
            <person name="Ferreira P."/>
            <person name="Fischer H."/>
            <person name="Fitzgerald M."/>
            <person name="Foley K."/>
            <person name="Gage D."/>
            <person name="Galagan J."/>
            <person name="Gearin G."/>
            <person name="Gnerre S."/>
            <person name="Gnirke A."/>
            <person name="Goyette A."/>
            <person name="Graham J."/>
            <person name="Grandbois E."/>
            <person name="Gyaltsen K."/>
            <person name="Hafez N."/>
            <person name="Hagopian D."/>
            <person name="Hagos B."/>
            <person name="Hall J."/>
            <person name="Hatcher B."/>
            <person name="Heller A."/>
            <person name="Higgins H."/>
            <person name="Honan T."/>
            <person name="Horn A."/>
            <person name="Houde N."/>
            <person name="Hughes L."/>
            <person name="Hulme W."/>
            <person name="Husby E."/>
            <person name="Iliev I."/>
            <person name="Jaffe D."/>
            <person name="Jones C."/>
            <person name="Kamal M."/>
            <person name="Kamat A."/>
            <person name="Kamvysselis M."/>
            <person name="Karlsson E."/>
            <person name="Kells C."/>
            <person name="Kieu A."/>
            <person name="Kisner P."/>
            <person name="Kodira C."/>
            <person name="Kulbokas E."/>
            <person name="Labutti K."/>
            <person name="Lama D."/>
            <person name="Landers T."/>
            <person name="Leger J."/>
            <person name="Levine S."/>
            <person name="Lewis D."/>
            <person name="Lewis T."/>
            <person name="Lindblad-toh K."/>
            <person name="Liu X."/>
            <person name="Lokyitsang T."/>
            <person name="Lokyitsang Y."/>
            <person name="Lucien O."/>
            <person name="Lui A."/>
            <person name="Ma L.J."/>
            <person name="Mabbitt R."/>
            <person name="Macdonald J."/>
            <person name="Maclean C."/>
            <person name="Major J."/>
            <person name="Manning J."/>
            <person name="Marabella R."/>
            <person name="Maru K."/>
            <person name="Matthews C."/>
            <person name="Mauceli E."/>
            <person name="Mccarthy M."/>
            <person name="Mcdonough S."/>
            <person name="Mcghee T."/>
            <person name="Meldrim J."/>
            <person name="Meneus L."/>
            <person name="Mesirov J."/>
            <person name="Mihalev A."/>
            <person name="Mihova T."/>
            <person name="Mikkelsen T."/>
            <person name="Mlenga V."/>
            <person name="Moru K."/>
            <person name="Mozes J."/>
            <person name="Mulrain L."/>
            <person name="Munson G."/>
            <person name="Naylor J."/>
            <person name="Newes C."/>
            <person name="Nguyen C."/>
            <person name="Nguyen N."/>
            <person name="Nguyen T."/>
            <person name="Nicol R."/>
            <person name="Nielsen C."/>
            <person name="Nizzari M."/>
            <person name="Norbu C."/>
            <person name="Norbu N."/>
            <person name="O'donnell P."/>
            <person name="Okoawo O."/>
            <person name="O'leary S."/>
            <person name="Omotosho B."/>
            <person name="O'neill K."/>
            <person name="Osman S."/>
            <person name="Parker S."/>
            <person name="Perrin D."/>
            <person name="Phunkhang P."/>
            <person name="Piqani B."/>
            <person name="Purcell S."/>
            <person name="Rachupka T."/>
            <person name="Ramasamy U."/>
            <person name="Rameau R."/>
            <person name="Ray V."/>
            <person name="Raymond C."/>
            <person name="Retta R."/>
            <person name="Richardson S."/>
            <person name="Rise C."/>
            <person name="Rodriguez J."/>
            <person name="Rogers J."/>
            <person name="Rogov P."/>
            <person name="Rutman M."/>
            <person name="Schupbach R."/>
            <person name="Seaman C."/>
            <person name="Settipalli S."/>
            <person name="Sharpe T."/>
            <person name="Sheridan J."/>
            <person name="Sherpa N."/>
            <person name="Shi J."/>
            <person name="Smirnov S."/>
            <person name="Smith C."/>
            <person name="Sougnez C."/>
            <person name="Spencer B."/>
            <person name="Stalker J."/>
            <person name="Stange-thomann N."/>
            <person name="Stavropoulos S."/>
            <person name="Stetson K."/>
            <person name="Stone C."/>
            <person name="Stone S."/>
            <person name="Stubbs M."/>
            <person name="Talamas J."/>
            <person name="Tchuinga P."/>
            <person name="Tenzing P."/>
            <person name="Tesfaye S."/>
            <person name="Theodore J."/>
            <person name="Thoulutsang Y."/>
            <person name="Topham K."/>
            <person name="Towey S."/>
            <person name="Tsamla T."/>
            <person name="Tsomo N."/>
            <person name="Vallee D."/>
            <person name="Vassiliev H."/>
            <person name="Venkataraman V."/>
            <person name="Vinson J."/>
            <person name="Vo A."/>
            <person name="Wade C."/>
            <person name="Wang S."/>
            <person name="Wangchuk T."/>
            <person name="Wangdi T."/>
            <person name="Whittaker C."/>
            <person name="Wilkinson J."/>
            <person name="Wu Y."/>
            <person name="Wyman D."/>
            <person name="Yadav S."/>
            <person name="Yang S."/>
            <person name="Yang X."/>
            <person name="Yeager S."/>
            <person name="Yee E."/>
            <person name="Young G."/>
            <person name="Zainoun J."/>
            <person name="Zembeck L."/>
            <person name="Zimmer A."/>
            <person name="Zody M."/>
            <person name="Lander E."/>
        </authorList>
    </citation>
    <scope>NUCLEOTIDE SEQUENCE [LARGE SCALE GENOMIC DNA]</scope>
</reference>
<dbReference type="PANTHER" id="PTHR14716">
    <property type="entry name" value="CILIA- AND FLAGELLA-ASSOCIATED PROTEIN 69"/>
    <property type="match status" value="1"/>
</dbReference>
<dbReference type="GO" id="GO:0097730">
    <property type="term" value="C:non-motile cilium"/>
    <property type="evidence" value="ECO:0007669"/>
    <property type="project" value="TreeGrafter"/>
</dbReference>
<dbReference type="InterPro" id="IPR016024">
    <property type="entry name" value="ARM-type_fold"/>
</dbReference>
<accession>H2YW06</accession>
<evidence type="ECO:0000313" key="3">
    <source>
        <dbReference type="Proteomes" id="UP000007875"/>
    </source>
</evidence>
<dbReference type="InterPro" id="IPR048733">
    <property type="entry name" value="CFA69_ARM_dom"/>
</dbReference>
<dbReference type="GO" id="GO:1902093">
    <property type="term" value="P:positive regulation of flagellated sperm motility"/>
    <property type="evidence" value="ECO:0007669"/>
    <property type="project" value="TreeGrafter"/>
</dbReference>
<feature type="domain" description="Cilia- and flagella-associated protein 69 ARM repeats" evidence="1">
    <location>
        <begin position="1"/>
        <end position="261"/>
    </location>
</feature>
<sequence>MISGCSNYEKQLRNDLLVITTLLCRNPSAPIVESGFAKQIVVFSTFSEVKSYNPLLKNLKLTRCHEDFELKKMLINLLEILSTDPAALQILSDGKALLSLFHYVKSDEGKSRARDWSSAQFEELQLHAMSALNKLSVLLMDDYMMCQGNTRVLLLLEWCLGKEPFAGHGNSFHGSGGRGNKKAQMRQCLRLLHSVVSCPNELPSRDLCDQGIMNQLLDVLENFFPQDCDDAIDIELQCDILYILSRLCENDVHRKELFGAQ</sequence>
<proteinExistence type="predicted"/>
<dbReference type="eggNOG" id="ENOG502QV2V">
    <property type="taxonomic scope" value="Eukaryota"/>
</dbReference>
<dbReference type="PANTHER" id="PTHR14716:SF0">
    <property type="entry name" value="CILIA- AND FLAGELLA-ASSOCIATED PROTEIN 69"/>
    <property type="match status" value="1"/>
</dbReference>
<reference evidence="2" key="3">
    <citation type="submission" date="2025-09" db="UniProtKB">
        <authorList>
            <consortium name="Ensembl"/>
        </authorList>
    </citation>
    <scope>IDENTIFICATION</scope>
</reference>
<keyword evidence="3" id="KW-1185">Reference proteome</keyword>
<protein>
    <recommendedName>
        <fullName evidence="1">Cilia- and flagella-associated protein 69 ARM repeats domain-containing protein</fullName>
    </recommendedName>
</protein>
<dbReference type="Pfam" id="PF21049">
    <property type="entry name" value="CFA69_ARM_rpt"/>
    <property type="match status" value="1"/>
</dbReference>
<dbReference type="SUPFAM" id="SSF48371">
    <property type="entry name" value="ARM repeat"/>
    <property type="match status" value="1"/>
</dbReference>
<dbReference type="Proteomes" id="UP000007875">
    <property type="component" value="Unassembled WGS sequence"/>
</dbReference>
<name>H2YW06_CIOSA</name>
<dbReference type="GeneTree" id="ENSGT00390000014274"/>
<dbReference type="HOGENOM" id="CLU_1067625_0_0_1"/>
<evidence type="ECO:0000259" key="1">
    <source>
        <dbReference type="Pfam" id="PF21049"/>
    </source>
</evidence>
<dbReference type="STRING" id="51511.ENSCSAVP00000009517"/>
<dbReference type="InParanoid" id="H2YW06"/>
<dbReference type="AlphaFoldDB" id="H2YW06"/>
<dbReference type="Ensembl" id="ENSCSAVT00000009634.1">
    <property type="protein sequence ID" value="ENSCSAVP00000009517.1"/>
    <property type="gene ID" value="ENSCSAVG00000005595.1"/>
</dbReference>
<organism evidence="2 3">
    <name type="scientific">Ciona savignyi</name>
    <name type="common">Pacific transparent sea squirt</name>
    <dbReference type="NCBI Taxonomy" id="51511"/>
    <lineage>
        <taxon>Eukaryota</taxon>
        <taxon>Metazoa</taxon>
        <taxon>Chordata</taxon>
        <taxon>Tunicata</taxon>
        <taxon>Ascidiacea</taxon>
        <taxon>Phlebobranchia</taxon>
        <taxon>Cionidae</taxon>
        <taxon>Ciona</taxon>
    </lineage>
</organism>
<dbReference type="GO" id="GO:0097225">
    <property type="term" value="C:sperm midpiece"/>
    <property type="evidence" value="ECO:0007669"/>
    <property type="project" value="TreeGrafter"/>
</dbReference>
<dbReference type="InterPro" id="IPR011989">
    <property type="entry name" value="ARM-like"/>
</dbReference>
<dbReference type="InterPro" id="IPR048732">
    <property type="entry name" value="CFA69"/>
</dbReference>
<reference evidence="2" key="2">
    <citation type="submission" date="2025-08" db="UniProtKB">
        <authorList>
            <consortium name="Ensembl"/>
        </authorList>
    </citation>
    <scope>IDENTIFICATION</scope>
</reference>